<keyword evidence="2" id="KW-1185">Reference proteome</keyword>
<gene>
    <name evidence="1" type="ORF">BINO364_LOCUS912</name>
</gene>
<dbReference type="OrthoDB" id="7383284at2759"/>
<name>A0A8J9U4K1_9NEOP</name>
<reference evidence="1" key="1">
    <citation type="submission" date="2021-12" db="EMBL/GenBank/DDBJ databases">
        <authorList>
            <person name="Martin H S."/>
        </authorList>
    </citation>
    <scope>NUCLEOTIDE SEQUENCE</scope>
</reference>
<dbReference type="Proteomes" id="UP000838878">
    <property type="component" value="Chromosome 1"/>
</dbReference>
<evidence type="ECO:0000313" key="1">
    <source>
        <dbReference type="EMBL" id="CAH0713793.1"/>
    </source>
</evidence>
<sequence length="513" mass="60310">MNAQIMKYEEMPAPFILLLVSVVKAITELGHLPMPIAQPYQDQQSYDFGYVFRKDFKKDTISEDFPELELSKLKEDYVKEAPKDSLTFLSPRDEIQHYKSRDISKYREIYGTPTSAKGAQKKTMREPIVFDFSKLLERNIAYPLAGRRKTIFNTQRTIPTRNHVNISQYFEQNAFYRKTGKKIKKNWTTCDEFVKKAVFHPDDIINTKWLPFYIWSERGLDVAVVHTFTYPTKKTVQHFKTTYGPYIKKVNWFEPKLLLREKREMLLIAGDRRGLFYGISGQELPSSFKGDNMTLPLITLRMKIHDPYLVLMYCDTHYATIMAELNTGPDTDRDKIREAETLQFKGNGKPAFRDLDEEKLEIDLHIDYLKYILEGHVLEPIDWSAKSLLMTERNNRTYFLVEQSDRGHYLLYEPYKGLKEGDIIDAVDVRIKQTGDNRYIGIMACEAQTVFMFARVNDVPKRKYIQIEAARLNYKGRGGRSYLYQGHQWMPMPEAEDHHFEHALNNRDKYSHN</sequence>
<organism evidence="1 2">
    <name type="scientific">Brenthis ino</name>
    <name type="common">lesser marbled fritillary</name>
    <dbReference type="NCBI Taxonomy" id="405034"/>
    <lineage>
        <taxon>Eukaryota</taxon>
        <taxon>Metazoa</taxon>
        <taxon>Ecdysozoa</taxon>
        <taxon>Arthropoda</taxon>
        <taxon>Hexapoda</taxon>
        <taxon>Insecta</taxon>
        <taxon>Pterygota</taxon>
        <taxon>Neoptera</taxon>
        <taxon>Endopterygota</taxon>
        <taxon>Lepidoptera</taxon>
        <taxon>Glossata</taxon>
        <taxon>Ditrysia</taxon>
        <taxon>Papilionoidea</taxon>
        <taxon>Nymphalidae</taxon>
        <taxon>Heliconiinae</taxon>
        <taxon>Argynnini</taxon>
        <taxon>Brenthis</taxon>
    </lineage>
</organism>
<evidence type="ECO:0000313" key="2">
    <source>
        <dbReference type="Proteomes" id="UP000838878"/>
    </source>
</evidence>
<feature type="non-terminal residue" evidence="1">
    <location>
        <position position="513"/>
    </location>
</feature>
<dbReference type="EMBL" id="OV170221">
    <property type="protein sequence ID" value="CAH0713793.1"/>
    <property type="molecule type" value="Genomic_DNA"/>
</dbReference>
<protein>
    <submittedName>
        <fullName evidence="1">Uncharacterized protein</fullName>
    </submittedName>
</protein>
<proteinExistence type="predicted"/>
<dbReference type="AlphaFoldDB" id="A0A8J9U4K1"/>
<accession>A0A8J9U4K1</accession>